<gene>
    <name evidence="3" type="ORF">ACFS5J_06885</name>
</gene>
<dbReference type="InterPro" id="IPR006035">
    <property type="entry name" value="Ureohydrolase"/>
</dbReference>
<evidence type="ECO:0000313" key="4">
    <source>
        <dbReference type="Proteomes" id="UP001597534"/>
    </source>
</evidence>
<dbReference type="PANTHER" id="PTHR11358">
    <property type="entry name" value="ARGINASE/AGMATINASE"/>
    <property type="match status" value="1"/>
</dbReference>
<name>A0ABW5YMB8_9FLAO</name>
<organism evidence="3 4">
    <name type="scientific">Flavobacterium chuncheonense</name>
    <dbReference type="NCBI Taxonomy" id="2026653"/>
    <lineage>
        <taxon>Bacteria</taxon>
        <taxon>Pseudomonadati</taxon>
        <taxon>Bacteroidota</taxon>
        <taxon>Flavobacteriia</taxon>
        <taxon>Flavobacteriales</taxon>
        <taxon>Flavobacteriaceae</taxon>
        <taxon>Flavobacterium</taxon>
    </lineage>
</organism>
<dbReference type="Proteomes" id="UP001597534">
    <property type="component" value="Unassembled WGS sequence"/>
</dbReference>
<dbReference type="PANTHER" id="PTHR11358:SF26">
    <property type="entry name" value="GUANIDINO ACID HYDROLASE, MITOCHONDRIAL"/>
    <property type="match status" value="1"/>
</dbReference>
<keyword evidence="1" id="KW-0479">Metal-binding</keyword>
<protein>
    <submittedName>
        <fullName evidence="3">Formimidoylglutamase</fullName>
        <ecNumber evidence="3">3.5.3.8</ecNumber>
    </submittedName>
</protein>
<dbReference type="CDD" id="cd09988">
    <property type="entry name" value="Formimidoylglutamase"/>
    <property type="match status" value="1"/>
</dbReference>
<proteinExistence type="predicted"/>
<accession>A0ABW5YMB8</accession>
<dbReference type="Gene3D" id="3.40.800.10">
    <property type="entry name" value="Ureohydrolase domain"/>
    <property type="match status" value="1"/>
</dbReference>
<dbReference type="RefSeq" id="WP_379811341.1">
    <property type="nucleotide sequence ID" value="NZ_JBHUPC010000012.1"/>
</dbReference>
<dbReference type="SUPFAM" id="SSF52768">
    <property type="entry name" value="Arginase/deacetylase"/>
    <property type="match status" value="1"/>
</dbReference>
<dbReference type="EC" id="3.5.3.8" evidence="3"/>
<evidence type="ECO:0000313" key="3">
    <source>
        <dbReference type="EMBL" id="MFD2891733.1"/>
    </source>
</evidence>
<reference evidence="4" key="1">
    <citation type="journal article" date="2019" name="Int. J. Syst. Evol. Microbiol.">
        <title>The Global Catalogue of Microorganisms (GCM) 10K type strain sequencing project: providing services to taxonomists for standard genome sequencing and annotation.</title>
        <authorList>
            <consortium name="The Broad Institute Genomics Platform"/>
            <consortium name="The Broad Institute Genome Sequencing Center for Infectious Disease"/>
            <person name="Wu L."/>
            <person name="Ma J."/>
        </authorList>
    </citation>
    <scope>NUCLEOTIDE SEQUENCE [LARGE SCALE GENOMIC DNA]</scope>
    <source>
        <strain evidence="4">KCTC 22671</strain>
    </source>
</reference>
<comment type="caution">
    <text evidence="3">The sequence shown here is derived from an EMBL/GenBank/DDBJ whole genome shotgun (WGS) entry which is preliminary data.</text>
</comment>
<sequence length="382" mass="44104">MVFDFLQPVSDEFVEFVGNLSPQSLGRKTVFHTKKEFPNLDNVTVAIITVNEYRGGGVDNYDEGYFNFRKKFYSLFPGNWKVSIVDLGTIQQGAEIQDTYFLVSSICEDLMRKKIIPVVIGGSQDLTYPMYRAYDNLDQMVNLVAVDNQFDFAKENSNLNKSYLSRIVVEEPNNLFNYSNLGFQTYYNAQEEIDLLEKLYFEAYRLGAISNDLKLAEPVFRDADLISIDLSSVESAFSGNFTTFEPNGFNGKEICALARYGGISDRVSSFGIFDFENTMNEQGLIAQIVWYFVEGVAFRSYEYPFGTKDSYLKYIVPIDDEELVFYKSDITGRWWIEIPFLDNVNNKLKRNTLLPCSYDDYLGACEQEIPERWWKAQRRNLL</sequence>
<dbReference type="EMBL" id="JBHUPC010000012">
    <property type="protein sequence ID" value="MFD2891733.1"/>
    <property type="molecule type" value="Genomic_DNA"/>
</dbReference>
<dbReference type="InterPro" id="IPR023696">
    <property type="entry name" value="Ureohydrolase_dom_sf"/>
</dbReference>
<dbReference type="Pfam" id="PF00491">
    <property type="entry name" value="Arginase"/>
    <property type="match status" value="1"/>
</dbReference>
<evidence type="ECO:0000256" key="2">
    <source>
        <dbReference type="ARBA" id="ARBA00022801"/>
    </source>
</evidence>
<keyword evidence="4" id="KW-1185">Reference proteome</keyword>
<keyword evidence="2 3" id="KW-0378">Hydrolase</keyword>
<dbReference type="GO" id="GO:0050415">
    <property type="term" value="F:formimidoylglutamase activity"/>
    <property type="evidence" value="ECO:0007669"/>
    <property type="project" value="UniProtKB-EC"/>
</dbReference>
<evidence type="ECO:0000256" key="1">
    <source>
        <dbReference type="ARBA" id="ARBA00022723"/>
    </source>
</evidence>